<gene>
    <name evidence="1" type="ORF">HC231_06260</name>
</gene>
<dbReference type="EMBL" id="CP050854">
    <property type="protein sequence ID" value="QTF07569.1"/>
    <property type="molecule type" value="Genomic_DNA"/>
</dbReference>
<sequence>MSVYHTTTCRRLSRSDPATIEFGLGYDLGGIEAINPADHARSYFERVLQREGDEQ</sequence>
<name>A0ABX7UPR5_9GAMM</name>
<organism evidence="1 2">
    <name type="scientific">Brenneria izadpanahii</name>
    <dbReference type="NCBI Taxonomy" id="2722756"/>
    <lineage>
        <taxon>Bacteria</taxon>
        <taxon>Pseudomonadati</taxon>
        <taxon>Pseudomonadota</taxon>
        <taxon>Gammaproteobacteria</taxon>
        <taxon>Enterobacterales</taxon>
        <taxon>Pectobacteriaceae</taxon>
        <taxon>Brenneria</taxon>
    </lineage>
</organism>
<protein>
    <submittedName>
        <fullName evidence="1">Uncharacterized protein</fullName>
    </submittedName>
</protein>
<dbReference type="RefSeq" id="WP_208230202.1">
    <property type="nucleotide sequence ID" value="NZ_CP050854.1"/>
</dbReference>
<dbReference type="Proteomes" id="UP000671960">
    <property type="component" value="Chromosome"/>
</dbReference>
<accession>A0ABX7UPR5</accession>
<reference evidence="1 2" key="1">
    <citation type="submission" date="2020-03" db="EMBL/GenBank/DDBJ databases">
        <authorList>
            <person name="Bakhshi Ganjeh M."/>
        </authorList>
    </citation>
    <scope>NUCLEOTIDE SEQUENCE [LARGE SCALE GENOMIC DNA]</scope>
    <source>
        <strain evidence="2">Iran 50</strain>
    </source>
</reference>
<keyword evidence="2" id="KW-1185">Reference proteome</keyword>
<evidence type="ECO:0000313" key="1">
    <source>
        <dbReference type="EMBL" id="QTF07569.1"/>
    </source>
</evidence>
<evidence type="ECO:0000313" key="2">
    <source>
        <dbReference type="Proteomes" id="UP000671960"/>
    </source>
</evidence>
<proteinExistence type="predicted"/>